<sequence>MGNWRNYEDDHVDGYDHGRRRYCQRFPSPIKRDYRIEVHRIKVHPPPREQAPPNLLLTPALLSRPRQAPREQRMARRPREETATRRGEQVEQTSWEEEDAEMVQHPEPFVPPLQMTLMTPHQ</sequence>
<dbReference type="EMBL" id="CM055728">
    <property type="protein sequence ID" value="KAJ8015983.1"/>
    <property type="molecule type" value="Genomic_DNA"/>
</dbReference>
<dbReference type="Proteomes" id="UP001157502">
    <property type="component" value="Chromosome 1"/>
</dbReference>
<evidence type="ECO:0000313" key="1">
    <source>
        <dbReference type="EMBL" id="KAJ8015983.1"/>
    </source>
</evidence>
<gene>
    <name evidence="1" type="ORF">DPEC_G00002380</name>
</gene>
<organism evidence="1 2">
    <name type="scientific">Dallia pectoralis</name>
    <name type="common">Alaska blackfish</name>
    <dbReference type="NCBI Taxonomy" id="75939"/>
    <lineage>
        <taxon>Eukaryota</taxon>
        <taxon>Metazoa</taxon>
        <taxon>Chordata</taxon>
        <taxon>Craniata</taxon>
        <taxon>Vertebrata</taxon>
        <taxon>Euteleostomi</taxon>
        <taxon>Actinopterygii</taxon>
        <taxon>Neopterygii</taxon>
        <taxon>Teleostei</taxon>
        <taxon>Protacanthopterygii</taxon>
        <taxon>Esociformes</taxon>
        <taxon>Umbridae</taxon>
        <taxon>Dallia</taxon>
    </lineage>
</organism>
<protein>
    <submittedName>
        <fullName evidence="1">Uncharacterized protein</fullName>
    </submittedName>
</protein>
<comment type="caution">
    <text evidence="1">The sequence shown here is derived from an EMBL/GenBank/DDBJ whole genome shotgun (WGS) entry which is preliminary data.</text>
</comment>
<accession>A0ACC2HKH8</accession>
<keyword evidence="2" id="KW-1185">Reference proteome</keyword>
<evidence type="ECO:0000313" key="2">
    <source>
        <dbReference type="Proteomes" id="UP001157502"/>
    </source>
</evidence>
<reference evidence="1" key="1">
    <citation type="submission" date="2021-05" db="EMBL/GenBank/DDBJ databases">
        <authorList>
            <person name="Pan Q."/>
            <person name="Jouanno E."/>
            <person name="Zahm M."/>
            <person name="Klopp C."/>
            <person name="Cabau C."/>
            <person name="Louis A."/>
            <person name="Berthelot C."/>
            <person name="Parey E."/>
            <person name="Roest Crollius H."/>
            <person name="Montfort J."/>
            <person name="Robinson-Rechavi M."/>
            <person name="Bouchez O."/>
            <person name="Lampietro C."/>
            <person name="Lopez Roques C."/>
            <person name="Donnadieu C."/>
            <person name="Postlethwait J."/>
            <person name="Bobe J."/>
            <person name="Dillon D."/>
            <person name="Chandos A."/>
            <person name="von Hippel F."/>
            <person name="Guiguen Y."/>
        </authorList>
    </citation>
    <scope>NUCLEOTIDE SEQUENCE</scope>
    <source>
        <strain evidence="1">YG-Jan2019</strain>
    </source>
</reference>
<name>A0ACC2HKH8_DALPE</name>
<proteinExistence type="predicted"/>